<comment type="caution">
    <text evidence="2">The sequence shown here is derived from an EMBL/GenBank/DDBJ whole genome shotgun (WGS) entry which is preliminary data.</text>
</comment>
<dbReference type="Proteomes" id="UP000438991">
    <property type="component" value="Unassembled WGS sequence"/>
</dbReference>
<proteinExistence type="predicted"/>
<feature type="region of interest" description="Disordered" evidence="1">
    <location>
        <begin position="128"/>
        <end position="166"/>
    </location>
</feature>
<dbReference type="RefSeq" id="WP_111387751.1">
    <property type="nucleotide sequence ID" value="NZ_NPEW01000251.1"/>
</dbReference>
<sequence length="199" mass="20738">MCKTKILSAMGVSALVAWAVVTIGGEPVFGGTERAMADRTASLAAPVDRARKSDRLPDAATERPEARVISTVEVIGIRDAAIVYRDRDGRVLYRSDPLTNATVVTKGVVLPAVTVRETPASAVRPVATDAIPPKPALPNQPSVNSRDLPAKPASAPAGRPRIPEGCDPAASPIASPQLSHILSKCLVEAPTPTKLAALM</sequence>
<dbReference type="EMBL" id="WNKV01000014">
    <property type="protein sequence ID" value="MTW18062.1"/>
    <property type="molecule type" value="Genomic_DNA"/>
</dbReference>
<gene>
    <name evidence="2" type="ORF">GJ689_17830</name>
</gene>
<accession>A0A327K757</accession>
<evidence type="ECO:0000256" key="1">
    <source>
        <dbReference type="SAM" id="MobiDB-lite"/>
    </source>
</evidence>
<organism evidence="2 3">
    <name type="scientific">Rhodoplanes serenus</name>
    <dbReference type="NCBI Taxonomy" id="200615"/>
    <lineage>
        <taxon>Bacteria</taxon>
        <taxon>Pseudomonadati</taxon>
        <taxon>Pseudomonadota</taxon>
        <taxon>Alphaproteobacteria</taxon>
        <taxon>Hyphomicrobiales</taxon>
        <taxon>Nitrobacteraceae</taxon>
        <taxon>Rhodoplanes</taxon>
    </lineage>
</organism>
<evidence type="ECO:0000313" key="2">
    <source>
        <dbReference type="EMBL" id="MTW18062.1"/>
    </source>
</evidence>
<dbReference type="AlphaFoldDB" id="A0A327K757"/>
<protein>
    <submittedName>
        <fullName evidence="2">Uncharacterized protein</fullName>
    </submittedName>
</protein>
<reference evidence="2 3" key="1">
    <citation type="submission" date="2019-11" db="EMBL/GenBank/DDBJ databases">
        <title>Whole-genome sequence of Rhodoplanes serenus DSM 18633, type strain.</title>
        <authorList>
            <person name="Kyndt J.A."/>
            <person name="Meyer T.E."/>
        </authorList>
    </citation>
    <scope>NUCLEOTIDE SEQUENCE [LARGE SCALE GENOMIC DNA]</scope>
    <source>
        <strain evidence="2 3">DSM 18633</strain>
    </source>
</reference>
<evidence type="ECO:0000313" key="3">
    <source>
        <dbReference type="Proteomes" id="UP000438991"/>
    </source>
</evidence>
<name>A0A327K757_9BRAD</name>